<name>A0A443IAF8_9GAMM</name>
<dbReference type="GO" id="GO:0005886">
    <property type="term" value="C:plasma membrane"/>
    <property type="evidence" value="ECO:0007669"/>
    <property type="project" value="UniProtKB-SubCell"/>
</dbReference>
<keyword evidence="7 11" id="KW-0630">Potassium</keyword>
<comment type="subcellular location">
    <subcellularLocation>
        <location evidence="11">Cell membrane</location>
        <topology evidence="11">Single-pass membrane protein</topology>
    </subcellularLocation>
</comment>
<evidence type="ECO:0000256" key="7">
    <source>
        <dbReference type="ARBA" id="ARBA00022958"/>
    </source>
</evidence>
<dbReference type="Pfam" id="PF02669">
    <property type="entry name" value="KdpC"/>
    <property type="match status" value="1"/>
</dbReference>
<evidence type="ECO:0000256" key="10">
    <source>
        <dbReference type="ARBA" id="ARBA00023136"/>
    </source>
</evidence>
<protein>
    <recommendedName>
        <fullName evidence="11">Potassium-transporting ATPase KdpC subunit</fullName>
    </recommendedName>
    <alternativeName>
        <fullName evidence="11">ATP phosphohydrolase [potassium-transporting] C chain</fullName>
    </alternativeName>
    <alternativeName>
        <fullName evidence="11">Potassium-binding and translocating subunit C</fullName>
    </alternativeName>
    <alternativeName>
        <fullName evidence="11">Potassium-translocating ATPase C chain</fullName>
    </alternativeName>
</protein>
<evidence type="ECO:0000256" key="2">
    <source>
        <dbReference type="ARBA" id="ARBA00022475"/>
    </source>
</evidence>
<gene>
    <name evidence="11" type="primary">kdpC</name>
    <name evidence="12" type="ORF">ED28_15200</name>
</gene>
<dbReference type="PANTHER" id="PTHR30042:SF2">
    <property type="entry name" value="POTASSIUM-TRANSPORTING ATPASE KDPC SUBUNIT"/>
    <property type="match status" value="1"/>
</dbReference>
<dbReference type="InterPro" id="IPR003820">
    <property type="entry name" value="KdpC"/>
</dbReference>
<evidence type="ECO:0000313" key="13">
    <source>
        <dbReference type="Proteomes" id="UP000288794"/>
    </source>
</evidence>
<dbReference type="GO" id="GO:0016787">
    <property type="term" value="F:hydrolase activity"/>
    <property type="evidence" value="ECO:0007669"/>
    <property type="project" value="UniProtKB-KW"/>
</dbReference>
<dbReference type="NCBIfam" id="TIGR00681">
    <property type="entry name" value="kdpC"/>
    <property type="match status" value="1"/>
</dbReference>
<evidence type="ECO:0000256" key="1">
    <source>
        <dbReference type="ARBA" id="ARBA00022448"/>
    </source>
</evidence>
<dbReference type="EMBL" id="JMEE01000040">
    <property type="protein sequence ID" value="RWR01122.1"/>
    <property type="molecule type" value="Genomic_DNA"/>
</dbReference>
<accession>A0A443IAF8</accession>
<comment type="caution">
    <text evidence="12">The sequence shown here is derived from an EMBL/GenBank/DDBJ whole genome shotgun (WGS) entry which is preliminary data.</text>
</comment>
<sequence length="194" mass="20145">MAVLRPALFTFIVLTLITGAVYPLLVTGIAQTLFPQQANGSLLVIDGQLRGSQLIGQPFSAAGDFQGRPSATADAPYNTLASGGSNLAASNPALDNAVAARIAALRAANSQASQTVPVELVTASGSGLDPDLSPTAALWQAPRIADARGIPLAEVKQLIRDHTHQPLLKFTGEPTVNVLMLNLALDNLSTEDNK</sequence>
<comment type="similarity">
    <text evidence="11">Belongs to the KdpC family.</text>
</comment>
<keyword evidence="3 11" id="KW-0633">Potassium transport</keyword>
<keyword evidence="8 11" id="KW-1133">Transmembrane helix</keyword>
<dbReference type="GO" id="GO:0005524">
    <property type="term" value="F:ATP binding"/>
    <property type="evidence" value="ECO:0007669"/>
    <property type="project" value="UniProtKB-UniRule"/>
</dbReference>
<reference evidence="12 13" key="1">
    <citation type="submission" date="2014-04" db="EMBL/GenBank/DDBJ databases">
        <title>Draft genome sequence of Pantoea beijingensis strain LMG 27579, an emerging pathogen to Pleurotus eryngii with potential industrial application.</title>
        <authorList>
            <person name="Xu F."/>
            <person name="Liu Y."/>
            <person name="Wang S."/>
            <person name="Yin Y."/>
            <person name="Ma Y."/>
            <person name="Zhao S."/>
            <person name="Rong C."/>
        </authorList>
    </citation>
    <scope>NUCLEOTIDE SEQUENCE [LARGE SCALE GENOMIC DNA]</scope>
    <source>
        <strain evidence="12 13">LMG 27579</strain>
    </source>
</reference>
<dbReference type="GO" id="GO:0008556">
    <property type="term" value="F:P-type potassium transmembrane transporter activity"/>
    <property type="evidence" value="ECO:0007669"/>
    <property type="project" value="InterPro"/>
</dbReference>
<keyword evidence="10 11" id="KW-0472">Membrane</keyword>
<evidence type="ECO:0000256" key="11">
    <source>
        <dbReference type="HAMAP-Rule" id="MF_00276"/>
    </source>
</evidence>
<keyword evidence="2 11" id="KW-1003">Cell membrane</keyword>
<keyword evidence="6 11" id="KW-0067">ATP-binding</keyword>
<keyword evidence="12" id="KW-0378">Hydrolase</keyword>
<dbReference type="NCBIfam" id="NF001454">
    <property type="entry name" value="PRK00315.1"/>
    <property type="match status" value="1"/>
</dbReference>
<dbReference type="RefSeq" id="WP_128178890.1">
    <property type="nucleotide sequence ID" value="NZ_CP071409.1"/>
</dbReference>
<evidence type="ECO:0000256" key="3">
    <source>
        <dbReference type="ARBA" id="ARBA00022538"/>
    </source>
</evidence>
<evidence type="ECO:0000256" key="4">
    <source>
        <dbReference type="ARBA" id="ARBA00022692"/>
    </source>
</evidence>
<evidence type="ECO:0000256" key="8">
    <source>
        <dbReference type="ARBA" id="ARBA00022989"/>
    </source>
</evidence>
<evidence type="ECO:0000313" key="12">
    <source>
        <dbReference type="EMBL" id="RWR01122.1"/>
    </source>
</evidence>
<keyword evidence="1 11" id="KW-0813">Transport</keyword>
<keyword evidence="13" id="KW-1185">Reference proteome</keyword>
<comment type="subunit">
    <text evidence="11">The system is composed of three essential subunits: KdpA, KdpB and KdpC.</text>
</comment>
<organism evidence="12 13">
    <name type="scientific">[Pantoea] beijingensis</name>
    <dbReference type="NCBI Taxonomy" id="1324864"/>
    <lineage>
        <taxon>Bacteria</taxon>
        <taxon>Pseudomonadati</taxon>
        <taxon>Pseudomonadota</taxon>
        <taxon>Gammaproteobacteria</taxon>
        <taxon>Enterobacterales</taxon>
        <taxon>Erwiniaceae</taxon>
        <taxon>Erwinia</taxon>
    </lineage>
</organism>
<dbReference type="PANTHER" id="PTHR30042">
    <property type="entry name" value="POTASSIUM-TRANSPORTING ATPASE C CHAIN"/>
    <property type="match status" value="1"/>
</dbReference>
<keyword evidence="5 11" id="KW-0547">Nucleotide-binding</keyword>
<keyword evidence="9 11" id="KW-0406">Ion transport</keyword>
<dbReference type="HAMAP" id="MF_00276">
    <property type="entry name" value="KdpC"/>
    <property type="match status" value="1"/>
</dbReference>
<dbReference type="Proteomes" id="UP000288794">
    <property type="component" value="Unassembled WGS sequence"/>
</dbReference>
<evidence type="ECO:0000256" key="5">
    <source>
        <dbReference type="ARBA" id="ARBA00022741"/>
    </source>
</evidence>
<keyword evidence="4 11" id="KW-0812">Transmembrane</keyword>
<dbReference type="AlphaFoldDB" id="A0A443IAF8"/>
<dbReference type="PIRSF" id="PIRSF001296">
    <property type="entry name" value="K_ATPase_KdpC"/>
    <property type="match status" value="1"/>
</dbReference>
<comment type="function">
    <text evidence="11">Part of the high-affinity ATP-driven potassium transport (or Kdp) system, which catalyzes the hydrolysis of ATP coupled with the electrogenic transport of potassium into the cytoplasm. This subunit acts as a catalytic chaperone that increases the ATP-binding affinity of the ATP-hydrolyzing subunit KdpB by the formation of a transient KdpB/KdpC/ATP ternary complex.</text>
</comment>
<evidence type="ECO:0000256" key="6">
    <source>
        <dbReference type="ARBA" id="ARBA00022840"/>
    </source>
</evidence>
<evidence type="ECO:0000256" key="9">
    <source>
        <dbReference type="ARBA" id="ARBA00023065"/>
    </source>
</evidence>
<proteinExistence type="inferred from homology"/>